<name>A0A813GI85_POLGL</name>
<feature type="region of interest" description="Disordered" evidence="1">
    <location>
        <begin position="1"/>
        <end position="89"/>
    </location>
</feature>
<sequence>MGNFCSGLGAAPKSEKEELEVAAKAEEPPPPSDAAAESANDPPLPTLPPVPTPSIAAAESTGSKAAPSPEQYIDPSLLGPPCDEFSDSQPDWQWEADHDKWRSYKPDDSIQLDRFWQVYEGSQRAGPWQARLQIMRKPAVVDFSKLTAVVDGGRPRRVQRQVKQADWLNSTYFWEAFKDALRSGGVAVESSPEEVFSFRFNQDFRGMTDDGRKLERGGQEYKLPVGWKRFAVNVKGQYDGGDNKWLREDESGWAVAYHGTAKDSLPGILSTGFQLGKGQKFEKALGAGIYCTNEIEVAQHYSRPKEWQGHCVQIVLQLRVRPSAIRKVSTGTDFEKKYWVINDPQDMRAYGVLIRELPLDEYVSALEAVFGAKERPTDLPALKPEVYKRWWG</sequence>
<dbReference type="InterPro" id="IPR004170">
    <property type="entry name" value="WWE_dom"/>
</dbReference>
<keyword evidence="4" id="KW-1185">Reference proteome</keyword>
<evidence type="ECO:0000256" key="1">
    <source>
        <dbReference type="SAM" id="MobiDB-lite"/>
    </source>
</evidence>
<dbReference type="Proteomes" id="UP000654075">
    <property type="component" value="Unassembled WGS sequence"/>
</dbReference>
<reference evidence="3" key="1">
    <citation type="submission" date="2021-02" db="EMBL/GenBank/DDBJ databases">
        <authorList>
            <person name="Dougan E. K."/>
            <person name="Rhodes N."/>
            <person name="Thang M."/>
            <person name="Chan C."/>
        </authorList>
    </citation>
    <scope>NUCLEOTIDE SEQUENCE</scope>
</reference>
<dbReference type="OrthoDB" id="411007at2759"/>
<dbReference type="SUPFAM" id="SSF56399">
    <property type="entry name" value="ADP-ribosylation"/>
    <property type="match status" value="1"/>
</dbReference>
<dbReference type="PANTHER" id="PTHR36649:SF28">
    <property type="entry name" value="UBIQUITIN-LIKE DOMAIN-CONTAINING PROTEIN"/>
    <property type="match status" value="1"/>
</dbReference>
<feature type="compositionally biased region" description="Pro residues" evidence="1">
    <location>
        <begin position="42"/>
        <end position="52"/>
    </location>
</feature>
<feature type="domain" description="WWE" evidence="2">
    <location>
        <begin position="77"/>
        <end position="164"/>
    </location>
</feature>
<organism evidence="3 4">
    <name type="scientific">Polarella glacialis</name>
    <name type="common">Dinoflagellate</name>
    <dbReference type="NCBI Taxonomy" id="89957"/>
    <lineage>
        <taxon>Eukaryota</taxon>
        <taxon>Sar</taxon>
        <taxon>Alveolata</taxon>
        <taxon>Dinophyceae</taxon>
        <taxon>Suessiales</taxon>
        <taxon>Suessiaceae</taxon>
        <taxon>Polarella</taxon>
    </lineage>
</organism>
<evidence type="ECO:0000259" key="2">
    <source>
        <dbReference type="PROSITE" id="PS50918"/>
    </source>
</evidence>
<dbReference type="SUPFAM" id="SSF117839">
    <property type="entry name" value="WWE domain"/>
    <property type="match status" value="1"/>
</dbReference>
<evidence type="ECO:0000313" key="4">
    <source>
        <dbReference type="Proteomes" id="UP000654075"/>
    </source>
</evidence>
<dbReference type="AlphaFoldDB" id="A0A813GI85"/>
<evidence type="ECO:0000313" key="3">
    <source>
        <dbReference type="EMBL" id="CAE8624968.1"/>
    </source>
</evidence>
<protein>
    <recommendedName>
        <fullName evidence="2">WWE domain-containing protein</fullName>
    </recommendedName>
</protein>
<dbReference type="Pfam" id="PF02825">
    <property type="entry name" value="WWE"/>
    <property type="match status" value="1"/>
</dbReference>
<dbReference type="InterPro" id="IPR037197">
    <property type="entry name" value="WWE_dom_sf"/>
</dbReference>
<dbReference type="Gene3D" id="3.30.720.50">
    <property type="match status" value="1"/>
</dbReference>
<dbReference type="EMBL" id="CAJNNV010028543">
    <property type="protein sequence ID" value="CAE8624968.1"/>
    <property type="molecule type" value="Genomic_DNA"/>
</dbReference>
<dbReference type="PROSITE" id="PS50918">
    <property type="entry name" value="WWE"/>
    <property type="match status" value="1"/>
</dbReference>
<dbReference type="PANTHER" id="PTHR36649">
    <property type="entry name" value="UBIQUITIN-LIKE DOMAIN-CONTAINING PROTEIN"/>
    <property type="match status" value="1"/>
</dbReference>
<feature type="compositionally biased region" description="Basic and acidic residues" evidence="1">
    <location>
        <begin position="13"/>
        <end position="27"/>
    </location>
</feature>
<gene>
    <name evidence="3" type="ORF">PGLA1383_LOCUS42056</name>
</gene>
<dbReference type="Gene3D" id="3.90.228.10">
    <property type="match status" value="1"/>
</dbReference>
<comment type="caution">
    <text evidence="3">The sequence shown here is derived from an EMBL/GenBank/DDBJ whole genome shotgun (WGS) entry which is preliminary data.</text>
</comment>
<accession>A0A813GI85</accession>
<proteinExistence type="predicted"/>